<gene>
    <name evidence="2" type="ORF">PQR62_18255</name>
</gene>
<dbReference type="SUPFAM" id="SSF54637">
    <property type="entry name" value="Thioesterase/thiol ester dehydrase-isomerase"/>
    <property type="match status" value="1"/>
</dbReference>
<evidence type="ECO:0000259" key="1">
    <source>
        <dbReference type="Pfam" id="PF01575"/>
    </source>
</evidence>
<dbReference type="CDD" id="cd03454">
    <property type="entry name" value="YdeM"/>
    <property type="match status" value="1"/>
</dbReference>
<dbReference type="InterPro" id="IPR052342">
    <property type="entry name" value="MCH/BMMD"/>
</dbReference>
<dbReference type="Proteomes" id="UP001629246">
    <property type="component" value="Unassembled WGS sequence"/>
</dbReference>
<evidence type="ECO:0000313" key="3">
    <source>
        <dbReference type="Proteomes" id="UP001629246"/>
    </source>
</evidence>
<comment type="caution">
    <text evidence="2">The sequence shown here is derived from an EMBL/GenBank/DDBJ whole genome shotgun (WGS) entry which is preliminary data.</text>
</comment>
<keyword evidence="3" id="KW-1185">Reference proteome</keyword>
<name>A0ABW9ABF4_9BURK</name>
<accession>A0ABW9ABF4</accession>
<reference evidence="2 3" key="1">
    <citation type="journal article" date="2024" name="Chem. Sci.">
        <title>Discovery of megapolipeptins by genome mining of a Burkholderiales bacteria collection.</title>
        <authorList>
            <person name="Paulo B.S."/>
            <person name="Recchia M.J.J."/>
            <person name="Lee S."/>
            <person name="Fergusson C.H."/>
            <person name="Romanowski S.B."/>
            <person name="Hernandez A."/>
            <person name="Krull N."/>
            <person name="Liu D.Y."/>
            <person name="Cavanagh H."/>
            <person name="Bos A."/>
            <person name="Gray C.A."/>
            <person name="Murphy B.T."/>
            <person name="Linington R.G."/>
            <person name="Eustaquio A.S."/>
        </authorList>
    </citation>
    <scope>NUCLEOTIDE SEQUENCE [LARGE SCALE GENOMIC DNA]</scope>
    <source>
        <strain evidence="2 3">RL21-008-BIB-A</strain>
    </source>
</reference>
<protein>
    <submittedName>
        <fullName evidence="2">MaoC family dehydratase</fullName>
    </submittedName>
</protein>
<feature type="domain" description="MaoC-like" evidence="1">
    <location>
        <begin position="16"/>
        <end position="117"/>
    </location>
</feature>
<proteinExistence type="predicted"/>
<dbReference type="EMBL" id="JAQQFM010000008">
    <property type="protein sequence ID" value="MFL9926226.1"/>
    <property type="molecule type" value="Genomic_DNA"/>
</dbReference>
<dbReference type="RefSeq" id="WP_408159439.1">
    <property type="nucleotide sequence ID" value="NZ_JAQQFM010000008.1"/>
</dbReference>
<dbReference type="InterPro" id="IPR002539">
    <property type="entry name" value="MaoC-like_dom"/>
</dbReference>
<dbReference type="Pfam" id="PF01575">
    <property type="entry name" value="MaoC_dehydratas"/>
    <property type="match status" value="1"/>
</dbReference>
<sequence length="155" mass="17009">MMTQASPAMYLEDFETGAMFRAATDVPISAEEIKTFAASYDPQPFHLDEAAAAQSFFGGLAASGWQTAGLTMRLLLQALPIHGGLIGAGFEEFRWPRPTRPGDVLRLEVEILGVKFSQSKPQQGFLKHRVTTYNQNNEAVLVMVGNLLVPRKPQS</sequence>
<evidence type="ECO:0000313" key="2">
    <source>
        <dbReference type="EMBL" id="MFL9926226.1"/>
    </source>
</evidence>
<dbReference type="PANTHER" id="PTHR43664">
    <property type="entry name" value="MONOAMINE OXIDASE-RELATED"/>
    <property type="match status" value="1"/>
</dbReference>
<dbReference type="InterPro" id="IPR029069">
    <property type="entry name" value="HotDog_dom_sf"/>
</dbReference>
<dbReference type="PANTHER" id="PTHR43664:SF1">
    <property type="entry name" value="BETA-METHYLMALYL-COA DEHYDRATASE"/>
    <property type="match status" value="1"/>
</dbReference>
<organism evidence="2 3">
    <name type="scientific">Herbaspirillum lusitanum</name>
    <dbReference type="NCBI Taxonomy" id="213312"/>
    <lineage>
        <taxon>Bacteria</taxon>
        <taxon>Pseudomonadati</taxon>
        <taxon>Pseudomonadota</taxon>
        <taxon>Betaproteobacteria</taxon>
        <taxon>Burkholderiales</taxon>
        <taxon>Oxalobacteraceae</taxon>
        <taxon>Herbaspirillum</taxon>
    </lineage>
</organism>
<dbReference type="Gene3D" id="3.10.129.10">
    <property type="entry name" value="Hotdog Thioesterase"/>
    <property type="match status" value="1"/>
</dbReference>